<proteinExistence type="predicted"/>
<evidence type="ECO:0000313" key="3">
    <source>
        <dbReference type="Proteomes" id="UP000712600"/>
    </source>
</evidence>
<comment type="caution">
    <text evidence="2">The sequence shown here is derived from an EMBL/GenBank/DDBJ whole genome shotgun (WGS) entry which is preliminary data.</text>
</comment>
<dbReference type="EMBL" id="QGKX02000088">
    <property type="protein sequence ID" value="KAF3584702.1"/>
    <property type="molecule type" value="Genomic_DNA"/>
</dbReference>
<accession>A0A8S9RX16</accession>
<dbReference type="AlphaFoldDB" id="A0A8S9RX16"/>
<protein>
    <submittedName>
        <fullName evidence="2">Uncharacterized protein</fullName>
    </submittedName>
</protein>
<organism evidence="2 3">
    <name type="scientific">Brassica cretica</name>
    <name type="common">Mustard</name>
    <dbReference type="NCBI Taxonomy" id="69181"/>
    <lineage>
        <taxon>Eukaryota</taxon>
        <taxon>Viridiplantae</taxon>
        <taxon>Streptophyta</taxon>
        <taxon>Embryophyta</taxon>
        <taxon>Tracheophyta</taxon>
        <taxon>Spermatophyta</taxon>
        <taxon>Magnoliopsida</taxon>
        <taxon>eudicotyledons</taxon>
        <taxon>Gunneridae</taxon>
        <taxon>Pentapetalae</taxon>
        <taxon>rosids</taxon>
        <taxon>malvids</taxon>
        <taxon>Brassicales</taxon>
        <taxon>Brassicaceae</taxon>
        <taxon>Brassiceae</taxon>
        <taxon>Brassica</taxon>
    </lineage>
</organism>
<dbReference type="Proteomes" id="UP000712600">
    <property type="component" value="Unassembled WGS sequence"/>
</dbReference>
<reference evidence="2" key="1">
    <citation type="submission" date="2019-12" db="EMBL/GenBank/DDBJ databases">
        <title>Genome sequencing and annotation of Brassica cretica.</title>
        <authorList>
            <person name="Studholme D.J."/>
            <person name="Sarris P."/>
        </authorList>
    </citation>
    <scope>NUCLEOTIDE SEQUENCE</scope>
    <source>
        <strain evidence="2">PFS-109/04</strain>
        <tissue evidence="2">Leaf</tissue>
    </source>
</reference>
<feature type="region of interest" description="Disordered" evidence="1">
    <location>
        <begin position="1"/>
        <end position="54"/>
    </location>
</feature>
<evidence type="ECO:0000313" key="2">
    <source>
        <dbReference type="EMBL" id="KAF3584702.1"/>
    </source>
</evidence>
<evidence type="ECO:0000256" key="1">
    <source>
        <dbReference type="SAM" id="MobiDB-lite"/>
    </source>
</evidence>
<name>A0A8S9RX16_BRACR</name>
<sequence>MSVSLECSTGFSADYTDASSSGTSRTKGGGRRRPPKRLRKFKSKPTGYDNDGVEGEEMGKVATEYFEKLFKSNGVSETNGFFTGFEPKEFPDVLTRVFPWVLWMLWKNKIGFVFEGKEFEVEATVEKIQDDVRQWFDVHLPTVNNEETCRRRISKVQKWKAPIASVLKCNIGVAWSTRQGGEGWCGVCLFASIPTLSEGAGPKEERL</sequence>
<feature type="compositionally biased region" description="Polar residues" evidence="1">
    <location>
        <begin position="1"/>
        <end position="11"/>
    </location>
</feature>
<gene>
    <name evidence="2" type="ORF">F2Q69_00027806</name>
</gene>
<feature type="compositionally biased region" description="Basic residues" evidence="1">
    <location>
        <begin position="28"/>
        <end position="43"/>
    </location>
</feature>